<dbReference type="EMBL" id="MJMI01000011">
    <property type="protein sequence ID" value="OLQ95772.1"/>
    <property type="molecule type" value="Genomic_DNA"/>
</dbReference>
<reference evidence="1 2" key="1">
    <citation type="submission" date="2016-09" db="EMBL/GenBank/DDBJ databases">
        <title>Genomic Taxonomy of the Vibrionaceae.</title>
        <authorList>
            <person name="Gonzalez-Castillo A."/>
            <person name="Gomez-Gil B."/>
            <person name="Enciso-Ibarra K."/>
        </authorList>
    </citation>
    <scope>NUCLEOTIDE SEQUENCE [LARGE SCALE GENOMIC DNA]</scope>
    <source>
        <strain evidence="1 2">CAIM 1731</strain>
    </source>
</reference>
<keyword evidence="2" id="KW-1185">Reference proteome</keyword>
<evidence type="ECO:0000313" key="1">
    <source>
        <dbReference type="EMBL" id="OLQ95772.1"/>
    </source>
</evidence>
<dbReference type="PROSITE" id="PS51257">
    <property type="entry name" value="PROKAR_LIPOPROTEIN"/>
    <property type="match status" value="1"/>
</dbReference>
<name>A0ABX3FPB4_9VIBR</name>
<gene>
    <name evidence="1" type="ORF">BIY21_05850</name>
</gene>
<proteinExistence type="predicted"/>
<comment type="caution">
    <text evidence="1">The sequence shown here is derived from an EMBL/GenBank/DDBJ whole genome shotgun (WGS) entry which is preliminary data.</text>
</comment>
<evidence type="ECO:0008006" key="3">
    <source>
        <dbReference type="Google" id="ProtNLM"/>
    </source>
</evidence>
<protein>
    <recommendedName>
        <fullName evidence="3">Acid phosphatase</fullName>
    </recommendedName>
</protein>
<sequence>MKKLSLLAASVAVALTGCGGGDGSGSSSDNSSGNSGVTITGFDGYFENAVVFIDKNNDGKWDVSDKVLGLTDKNGQLNVGETKPQGTLALQILNGDNSDFTSQLIANELNLNLFTVDSDFPGQPVEKPLVFRAPNSSDVISPITDLVAIEMAANSSLTEAEAILEVSKAFNDGVEEQSFDPYTDFVSGNQADPLLHKTAQVLTASKGEDPTAYQTKAKEIAKEAKLLVDTLTEEQQKDPTYVTSVDGDPQTNSTLSFKTTVSAEVQQRIQDELDELDLEIGTPGARDYFIRLDLTELFVDKDAVITSELIKIDAASLSGSNIEAVYASSTDFQLNIGVSDTKVIAKAGEFRIVVHVGNSNDTNATSAIFTLDVDKGDASAPEVTDHYDVIEQQIENWSLTEGEEVPSQAQYVISYAGLFNHDNFAITLDSSLESNGLSFTKDENAKTFTLTGTPTKASEDYDVDFKVWITATDTQTGLSEKVTFDVPEIAAESLHPLEAKDLFFIETPEWGSAVNLSHCVSFRLEDGQFFLGDTGHSESLTVSCAPVSSTASGSYTIDGDIITIAENGEDPMTLEIKHTSEQGDATRFMVRSVEQNADQSTHVAMFEAIDDKEEAESRINQRSTLNWDDLSQITTLKINGQYVELHITAQMRNQSDNGNGVADADLWVENMAGSITCNDMQASFDGISFGDLGSNQGCRDEEETRDGVTYEYVSYDFDSAAEFVDQSTHRIFLFGLTDEEPSFNMNMTFDGNSSYD</sequence>
<dbReference type="Proteomes" id="UP000186206">
    <property type="component" value="Unassembled WGS sequence"/>
</dbReference>
<dbReference type="RefSeq" id="WP_075647738.1">
    <property type="nucleotide sequence ID" value="NZ_AP019657.1"/>
</dbReference>
<accession>A0ABX3FPB4</accession>
<evidence type="ECO:0000313" key="2">
    <source>
        <dbReference type="Proteomes" id="UP000186206"/>
    </source>
</evidence>
<organism evidence="1 2">
    <name type="scientific">Vibrio ponticus</name>
    <dbReference type="NCBI Taxonomy" id="265668"/>
    <lineage>
        <taxon>Bacteria</taxon>
        <taxon>Pseudomonadati</taxon>
        <taxon>Pseudomonadota</taxon>
        <taxon>Gammaproteobacteria</taxon>
        <taxon>Vibrionales</taxon>
        <taxon>Vibrionaceae</taxon>
        <taxon>Vibrio</taxon>
    </lineage>
</organism>